<sequence>MQAYNMKLNPTVANDECMARYLTMVGSHLEKKDKWVIRWVPREESGKVDTLAEIATTFPIKDTVMLSIYLKVMLLITPEPVCSTNDVNFGWKHDILRYL</sequence>
<evidence type="ECO:0000313" key="1">
    <source>
        <dbReference type="EMBL" id="RVW19403.1"/>
    </source>
</evidence>
<organism evidence="1 2">
    <name type="scientific">Vitis vinifera</name>
    <name type="common">Grape</name>
    <dbReference type="NCBI Taxonomy" id="29760"/>
    <lineage>
        <taxon>Eukaryota</taxon>
        <taxon>Viridiplantae</taxon>
        <taxon>Streptophyta</taxon>
        <taxon>Embryophyta</taxon>
        <taxon>Tracheophyta</taxon>
        <taxon>Spermatophyta</taxon>
        <taxon>Magnoliopsida</taxon>
        <taxon>eudicotyledons</taxon>
        <taxon>Gunneridae</taxon>
        <taxon>Pentapetalae</taxon>
        <taxon>rosids</taxon>
        <taxon>Vitales</taxon>
        <taxon>Vitaceae</taxon>
        <taxon>Viteae</taxon>
        <taxon>Vitis</taxon>
    </lineage>
</organism>
<name>A0A438C817_VITVI</name>
<dbReference type="AlphaFoldDB" id="A0A438C817"/>
<comment type="caution">
    <text evidence="1">The sequence shown here is derived from an EMBL/GenBank/DDBJ whole genome shotgun (WGS) entry which is preliminary data.</text>
</comment>
<reference evidence="1 2" key="1">
    <citation type="journal article" date="2018" name="PLoS Genet.">
        <title>Population sequencing reveals clonal diversity and ancestral inbreeding in the grapevine cultivar Chardonnay.</title>
        <authorList>
            <person name="Roach M.J."/>
            <person name="Johnson D.L."/>
            <person name="Bohlmann J."/>
            <person name="van Vuuren H.J."/>
            <person name="Jones S.J."/>
            <person name="Pretorius I.S."/>
            <person name="Schmidt S.A."/>
            <person name="Borneman A.R."/>
        </authorList>
    </citation>
    <scope>NUCLEOTIDE SEQUENCE [LARGE SCALE GENOMIC DNA]</scope>
    <source>
        <strain evidence="2">cv. Chardonnay</strain>
        <tissue evidence="1">Leaf</tissue>
    </source>
</reference>
<accession>A0A438C817</accession>
<protein>
    <submittedName>
        <fullName evidence="1">Uncharacterized protein</fullName>
    </submittedName>
</protein>
<evidence type="ECO:0000313" key="2">
    <source>
        <dbReference type="Proteomes" id="UP000288805"/>
    </source>
</evidence>
<proteinExistence type="predicted"/>
<gene>
    <name evidence="1" type="ORF">CK203_117080</name>
</gene>
<dbReference type="EMBL" id="QGNW01002486">
    <property type="protein sequence ID" value="RVW19403.1"/>
    <property type="molecule type" value="Genomic_DNA"/>
</dbReference>
<dbReference type="Proteomes" id="UP000288805">
    <property type="component" value="Unassembled WGS sequence"/>
</dbReference>